<dbReference type="AlphaFoldDB" id="A0A0P1B019"/>
<keyword evidence="2" id="KW-1185">Reference proteome</keyword>
<protein>
    <submittedName>
        <fullName evidence="1">Uncharacterized protein</fullName>
    </submittedName>
</protein>
<name>A0A0P1B019_PLAHL</name>
<organism evidence="1 2">
    <name type="scientific">Plasmopara halstedii</name>
    <name type="common">Downy mildew of sunflower</name>
    <dbReference type="NCBI Taxonomy" id="4781"/>
    <lineage>
        <taxon>Eukaryota</taxon>
        <taxon>Sar</taxon>
        <taxon>Stramenopiles</taxon>
        <taxon>Oomycota</taxon>
        <taxon>Peronosporomycetes</taxon>
        <taxon>Peronosporales</taxon>
        <taxon>Peronosporaceae</taxon>
        <taxon>Plasmopara</taxon>
    </lineage>
</organism>
<dbReference type="GeneID" id="59052897"/>
<evidence type="ECO:0000313" key="2">
    <source>
        <dbReference type="Proteomes" id="UP000054928"/>
    </source>
</evidence>
<dbReference type="Proteomes" id="UP000054928">
    <property type="component" value="Unassembled WGS sequence"/>
</dbReference>
<accession>A0A0P1B019</accession>
<sequence>MRDFPGKSSSIDVMDLPTVLKFTRDPIGTEASGPLCTRGTFRRPWTKLTGWLTAIVTFGPGSLSGQTALIRMSRPFSLDQQLASATKSRNTYH</sequence>
<dbReference type="EMBL" id="CCYD01002887">
    <property type="protein sequence ID" value="CEG48034.1"/>
    <property type="molecule type" value="Genomic_DNA"/>
</dbReference>
<dbReference type="RefSeq" id="XP_036263437.1">
    <property type="nucleotide sequence ID" value="XM_036407189.1"/>
</dbReference>
<reference evidence="2" key="1">
    <citation type="submission" date="2014-09" db="EMBL/GenBank/DDBJ databases">
        <authorList>
            <person name="Sharma Rahul"/>
            <person name="Thines Marco"/>
        </authorList>
    </citation>
    <scope>NUCLEOTIDE SEQUENCE [LARGE SCALE GENOMIC DNA]</scope>
</reference>
<evidence type="ECO:0000313" key="1">
    <source>
        <dbReference type="EMBL" id="CEG48034.1"/>
    </source>
</evidence>
<proteinExistence type="predicted"/>